<dbReference type="EMBL" id="AGBW02011708">
    <property type="protein sequence ID" value="OWR46254.1"/>
    <property type="molecule type" value="Genomic_DNA"/>
</dbReference>
<sequence length="175" mass="18785">MVIKLINGDGASLSAAGSGPDVSALGSAPPGGVNGPRRSGAAPATPAHDDNDRDLLSALLWSSASSLSSSSDSLTEHPALLVQRREEVVKQKSMYLRVPSVLSAGSKDSFVMLLDFAEERLGCSNCIICVSKNRSDRSTLLRTFMFMGFQILPPNSHQMDGIEHPDYLFLNYNMQ</sequence>
<proteinExistence type="inferred from homology"/>
<name>A0A212EXT8_DANPL</name>
<dbReference type="Gene3D" id="3.40.630.60">
    <property type="match status" value="1"/>
</dbReference>
<dbReference type="GO" id="GO:0045732">
    <property type="term" value="P:positive regulation of protein catabolic process"/>
    <property type="evidence" value="ECO:0007669"/>
    <property type="project" value="TreeGrafter"/>
</dbReference>
<reference evidence="6 7" key="1">
    <citation type="journal article" date="2011" name="Cell">
        <title>The monarch butterfly genome yields insights into long-distance migration.</title>
        <authorList>
            <person name="Zhan S."/>
            <person name="Merlin C."/>
            <person name="Boore J.L."/>
            <person name="Reppert S.M."/>
        </authorList>
    </citation>
    <scope>NUCLEOTIDE SEQUENCE [LARGE SCALE GENOMIC DNA]</scope>
    <source>
        <strain evidence="6">F-2</strain>
    </source>
</reference>
<organism evidence="6 7">
    <name type="scientific">Danaus plexippus plexippus</name>
    <dbReference type="NCBI Taxonomy" id="278856"/>
    <lineage>
        <taxon>Eukaryota</taxon>
        <taxon>Metazoa</taxon>
        <taxon>Ecdysozoa</taxon>
        <taxon>Arthropoda</taxon>
        <taxon>Hexapoda</taxon>
        <taxon>Insecta</taxon>
        <taxon>Pterygota</taxon>
        <taxon>Neoptera</taxon>
        <taxon>Endopterygota</taxon>
        <taxon>Lepidoptera</taxon>
        <taxon>Glossata</taxon>
        <taxon>Ditrysia</taxon>
        <taxon>Papilionoidea</taxon>
        <taxon>Nymphalidae</taxon>
        <taxon>Danainae</taxon>
        <taxon>Danaini</taxon>
        <taxon>Danaina</taxon>
        <taxon>Danaus</taxon>
        <taxon>Danaus</taxon>
    </lineage>
</organism>
<dbReference type="InterPro" id="IPR038581">
    <property type="entry name" value="ODC_AZ_sf"/>
</dbReference>
<dbReference type="Proteomes" id="UP000007151">
    <property type="component" value="Unassembled WGS sequence"/>
</dbReference>
<protein>
    <recommendedName>
        <fullName evidence="3">Ornithine decarboxylase antizyme</fullName>
    </recommendedName>
</protein>
<comment type="caution">
    <text evidence="6">The sequence shown here is derived from an EMBL/GenBank/DDBJ whole genome shotgun (WGS) entry which is preliminary data.</text>
</comment>
<keyword evidence="4" id="KW-0688">Ribosomal frameshifting</keyword>
<evidence type="ECO:0000256" key="2">
    <source>
        <dbReference type="ARBA" id="ARBA00011836"/>
    </source>
</evidence>
<dbReference type="AlphaFoldDB" id="A0A212EXT8"/>
<dbReference type="GO" id="GO:0005634">
    <property type="term" value="C:nucleus"/>
    <property type="evidence" value="ECO:0007669"/>
    <property type="project" value="TreeGrafter"/>
</dbReference>
<dbReference type="InParanoid" id="A0A212EXT8"/>
<evidence type="ECO:0000256" key="1">
    <source>
        <dbReference type="ARBA" id="ARBA00008796"/>
    </source>
</evidence>
<evidence type="ECO:0000313" key="7">
    <source>
        <dbReference type="Proteomes" id="UP000007151"/>
    </source>
</evidence>
<dbReference type="GO" id="GO:0005737">
    <property type="term" value="C:cytoplasm"/>
    <property type="evidence" value="ECO:0007669"/>
    <property type="project" value="TreeGrafter"/>
</dbReference>
<evidence type="ECO:0000256" key="4">
    <source>
        <dbReference type="ARBA" id="ARBA00022758"/>
    </source>
</evidence>
<feature type="region of interest" description="Disordered" evidence="5">
    <location>
        <begin position="13"/>
        <end position="48"/>
    </location>
</feature>
<comment type="subunit">
    <text evidence="2">Interacts with ODC1 and thereby sterically blocks ODC homodimerization.</text>
</comment>
<dbReference type="GO" id="GO:0008073">
    <property type="term" value="F:ornithine decarboxylase inhibitor activity"/>
    <property type="evidence" value="ECO:0007669"/>
    <property type="project" value="InterPro"/>
</dbReference>
<dbReference type="SUPFAM" id="SSF55729">
    <property type="entry name" value="Acyl-CoA N-acyltransferases (Nat)"/>
    <property type="match status" value="1"/>
</dbReference>
<dbReference type="STRING" id="278856.A0A212EXT8"/>
<dbReference type="Pfam" id="PF02100">
    <property type="entry name" value="ODC_AZ"/>
    <property type="match status" value="1"/>
</dbReference>
<dbReference type="InterPro" id="IPR016181">
    <property type="entry name" value="Acyl_CoA_acyltransferase"/>
</dbReference>
<keyword evidence="7" id="KW-1185">Reference proteome</keyword>
<accession>A0A212EXT8</accession>
<dbReference type="KEGG" id="dpl:KGM_212792"/>
<dbReference type="PANTHER" id="PTHR10279">
    <property type="entry name" value="ORNITHINE DECARBOXYLASE ANTIZYME"/>
    <property type="match status" value="1"/>
</dbReference>
<comment type="similarity">
    <text evidence="1">Belongs to the ODC antizyme family.</text>
</comment>
<evidence type="ECO:0000256" key="5">
    <source>
        <dbReference type="SAM" id="MobiDB-lite"/>
    </source>
</evidence>
<dbReference type="PANTHER" id="PTHR10279:SF10">
    <property type="entry name" value="ORNITHINE DECARBOXYLASE ANTIZYME"/>
    <property type="match status" value="1"/>
</dbReference>
<dbReference type="InterPro" id="IPR002993">
    <property type="entry name" value="ODC_AZ"/>
</dbReference>
<gene>
    <name evidence="6" type="ORF">KGM_212792</name>
</gene>
<evidence type="ECO:0000256" key="3">
    <source>
        <dbReference type="ARBA" id="ARBA00017712"/>
    </source>
</evidence>
<dbReference type="GO" id="GO:0075523">
    <property type="term" value="P:viral translational frameshifting"/>
    <property type="evidence" value="ECO:0007669"/>
    <property type="project" value="UniProtKB-KW"/>
</dbReference>
<evidence type="ECO:0000313" key="6">
    <source>
        <dbReference type="EMBL" id="OWR46254.1"/>
    </source>
</evidence>